<feature type="domain" description="Amidohydrolase-related" evidence="1">
    <location>
        <begin position="53"/>
        <end position="340"/>
    </location>
</feature>
<dbReference type="InterPro" id="IPR006680">
    <property type="entry name" value="Amidohydro-rel"/>
</dbReference>
<accession>A0A381IKV3</accession>
<name>A0A381IKV3_AMIAI</name>
<dbReference type="RefSeq" id="WP_115734216.1">
    <property type="nucleotide sequence ID" value="NZ_BAAAVY010000001.1"/>
</dbReference>
<reference evidence="2 3" key="1">
    <citation type="submission" date="2018-06" db="EMBL/GenBank/DDBJ databases">
        <authorList>
            <consortium name="Pathogen Informatics"/>
            <person name="Doyle S."/>
        </authorList>
    </citation>
    <scope>NUCLEOTIDE SEQUENCE [LARGE SCALE GENOMIC DNA]</scope>
    <source>
        <strain evidence="2 3">NCTC10684</strain>
    </source>
</reference>
<evidence type="ECO:0000313" key="2">
    <source>
        <dbReference type="EMBL" id="SUY28581.1"/>
    </source>
</evidence>
<dbReference type="Proteomes" id="UP000254701">
    <property type="component" value="Unassembled WGS sequence"/>
</dbReference>
<dbReference type="GO" id="GO:0019213">
    <property type="term" value="F:deacetylase activity"/>
    <property type="evidence" value="ECO:0007669"/>
    <property type="project" value="InterPro"/>
</dbReference>
<dbReference type="Gene3D" id="2.30.40.10">
    <property type="entry name" value="Urease, subunit C, domain 1"/>
    <property type="match status" value="1"/>
</dbReference>
<dbReference type="SUPFAM" id="SSF51338">
    <property type="entry name" value="Composite domain of metallo-dependent hydrolases"/>
    <property type="match status" value="1"/>
</dbReference>
<gene>
    <name evidence="2" type="ORF">NCTC10684_05212</name>
</gene>
<evidence type="ECO:0000259" key="1">
    <source>
        <dbReference type="Pfam" id="PF01979"/>
    </source>
</evidence>
<dbReference type="InterPro" id="IPR011059">
    <property type="entry name" value="Metal-dep_hydrolase_composite"/>
</dbReference>
<dbReference type="PANTHER" id="PTHR42717:SF1">
    <property type="entry name" value="IMIDAZOLONEPROPIONASE AND RELATED AMIDOHYDROLASES"/>
    <property type="match status" value="1"/>
</dbReference>
<proteinExistence type="predicted"/>
<dbReference type="GO" id="GO:0016810">
    <property type="term" value="F:hydrolase activity, acting on carbon-nitrogen (but not peptide) bonds"/>
    <property type="evidence" value="ECO:0007669"/>
    <property type="project" value="InterPro"/>
</dbReference>
<dbReference type="Pfam" id="PF01979">
    <property type="entry name" value="Amidohydro_1"/>
    <property type="match status" value="1"/>
</dbReference>
<dbReference type="EMBL" id="UFSM01000002">
    <property type="protein sequence ID" value="SUY28581.1"/>
    <property type="molecule type" value="Genomic_DNA"/>
</dbReference>
<sequence length="386" mass="41152">MARRTVLQGGHVLAFGGAPGTVTDIAIADCRIVAIGTGLSRPDDIVVDAREAIVLPALTDIHTHIYWGATSLGVRPELVAHRSATGTFVDAGSAGAGNFEGLKTFIFEPLPFHAFAFLNISFPGIFGFSKRVMVGECCDMRLVDAESCIEAAQAYPEQIVGIKVRAGRKASGENGGAALEVALKVAERLNLPVMCHVDLDPPSIEEVLQRLRPGDIITHCCRPDPNAATENGRVRDAVWRARESGVHFDIGHGMGGFSFRVCREMLAEGFVPDLISSDIHSLSVNGPAYDLLTTINKMIALGVDQTTALAAGSANPAKMIGRPDLGRIAVGDEANVAVLKWRDEPWTFRDAAGEGLDVSTRLVCDRLIVKGRQIDPAGGSHPMQSQ</sequence>
<evidence type="ECO:0000313" key="3">
    <source>
        <dbReference type="Proteomes" id="UP000254701"/>
    </source>
</evidence>
<organism evidence="2 3">
    <name type="scientific">Aminobacter aminovorans</name>
    <name type="common">Chelatobacter heintzii</name>
    <dbReference type="NCBI Taxonomy" id="83263"/>
    <lineage>
        <taxon>Bacteria</taxon>
        <taxon>Pseudomonadati</taxon>
        <taxon>Pseudomonadota</taxon>
        <taxon>Alphaproteobacteria</taxon>
        <taxon>Hyphomicrobiales</taxon>
        <taxon>Phyllobacteriaceae</taxon>
        <taxon>Aminobacter</taxon>
    </lineage>
</organism>
<dbReference type="InterPro" id="IPR032466">
    <property type="entry name" value="Metal_Hydrolase"/>
</dbReference>
<dbReference type="SUPFAM" id="SSF51556">
    <property type="entry name" value="Metallo-dependent hydrolases"/>
    <property type="match status" value="1"/>
</dbReference>
<dbReference type="InterPro" id="IPR020043">
    <property type="entry name" value="Deacetylase_Atu3266-like"/>
</dbReference>
<dbReference type="PANTHER" id="PTHR42717">
    <property type="entry name" value="DIHYDROOROTASE-RELATED"/>
    <property type="match status" value="1"/>
</dbReference>
<dbReference type="OrthoDB" id="9796020at2"/>
<dbReference type="AlphaFoldDB" id="A0A381IKV3"/>
<protein>
    <submittedName>
        <fullName evidence="2">Dihydroorotase</fullName>
    </submittedName>
</protein>
<dbReference type="Gene3D" id="3.20.20.140">
    <property type="entry name" value="Metal-dependent hydrolases"/>
    <property type="match status" value="1"/>
</dbReference>